<keyword evidence="13" id="KW-0282">Flagellum</keyword>
<evidence type="ECO:0000313" key="14">
    <source>
        <dbReference type="Proteomes" id="UP000242850"/>
    </source>
</evidence>
<dbReference type="PANTHER" id="PTHR30534">
    <property type="entry name" value="FLAGELLAR MOTOR SWITCH PROTEIN FLIG"/>
    <property type="match status" value="1"/>
</dbReference>
<dbReference type="GO" id="GO:0006935">
    <property type="term" value="P:chemotaxis"/>
    <property type="evidence" value="ECO:0007669"/>
    <property type="project" value="UniProtKB-KW"/>
</dbReference>
<evidence type="ECO:0000256" key="7">
    <source>
        <dbReference type="ARBA" id="ARBA00022779"/>
    </source>
</evidence>
<comment type="similarity">
    <text evidence="3">Belongs to the FliG family.</text>
</comment>
<keyword evidence="13" id="KW-0969">Cilium</keyword>
<dbReference type="Pfam" id="PF01706">
    <property type="entry name" value="FliG_C"/>
    <property type="match status" value="1"/>
</dbReference>
<keyword evidence="8" id="KW-0472">Membrane</keyword>
<evidence type="ECO:0000256" key="5">
    <source>
        <dbReference type="ARBA" id="ARBA00022475"/>
    </source>
</evidence>
<dbReference type="GO" id="GO:0005886">
    <property type="term" value="C:plasma membrane"/>
    <property type="evidence" value="ECO:0007669"/>
    <property type="project" value="UniProtKB-SubCell"/>
</dbReference>
<dbReference type="Pfam" id="PF14841">
    <property type="entry name" value="FliG_M"/>
    <property type="match status" value="1"/>
</dbReference>
<dbReference type="InterPro" id="IPR000090">
    <property type="entry name" value="Flg_Motor_Flig"/>
</dbReference>
<dbReference type="AlphaFoldDB" id="A0A1H5SCZ0"/>
<evidence type="ECO:0000259" key="11">
    <source>
        <dbReference type="Pfam" id="PF14841"/>
    </source>
</evidence>
<dbReference type="SUPFAM" id="SSF48029">
    <property type="entry name" value="FliG"/>
    <property type="match status" value="2"/>
</dbReference>
<evidence type="ECO:0000256" key="3">
    <source>
        <dbReference type="ARBA" id="ARBA00010299"/>
    </source>
</evidence>
<dbReference type="PRINTS" id="PR00954">
    <property type="entry name" value="FLGMOTORFLIG"/>
</dbReference>
<keyword evidence="6" id="KW-0145">Chemotaxis</keyword>
<evidence type="ECO:0000313" key="13">
    <source>
        <dbReference type="EMBL" id="SEF48459.1"/>
    </source>
</evidence>
<gene>
    <name evidence="13" type="ORF">SAMN05660865_00345</name>
</gene>
<feature type="domain" description="Flagellar motor switch protein FliG middle" evidence="11">
    <location>
        <begin position="123"/>
        <end position="194"/>
    </location>
</feature>
<evidence type="ECO:0000256" key="4">
    <source>
        <dbReference type="ARBA" id="ARBA00021870"/>
    </source>
</evidence>
<evidence type="ECO:0000256" key="9">
    <source>
        <dbReference type="ARBA" id="ARBA00023143"/>
    </source>
</evidence>
<dbReference type="InterPro" id="IPR023087">
    <property type="entry name" value="Flg_Motor_Flig_C"/>
</dbReference>
<dbReference type="GO" id="GO:0009425">
    <property type="term" value="C:bacterial-type flagellum basal body"/>
    <property type="evidence" value="ECO:0007669"/>
    <property type="project" value="UniProtKB-SubCell"/>
</dbReference>
<dbReference type="InterPro" id="IPR011002">
    <property type="entry name" value="FliG_a-hlx"/>
</dbReference>
<keyword evidence="7" id="KW-0283">Flagellar rotation</keyword>
<keyword evidence="13" id="KW-0966">Cell projection</keyword>
<keyword evidence="5" id="KW-1003">Cell membrane</keyword>
<feature type="domain" description="Flagellar motor switch protein FliG C-terminal" evidence="10">
    <location>
        <begin position="225"/>
        <end position="331"/>
    </location>
</feature>
<evidence type="ECO:0000256" key="2">
    <source>
        <dbReference type="ARBA" id="ARBA00004413"/>
    </source>
</evidence>
<dbReference type="EMBL" id="FNUK01000002">
    <property type="protein sequence ID" value="SEF48459.1"/>
    <property type="molecule type" value="Genomic_DNA"/>
</dbReference>
<organism evidence="13 14">
    <name type="scientific">Caloramator fervidus</name>
    <dbReference type="NCBI Taxonomy" id="29344"/>
    <lineage>
        <taxon>Bacteria</taxon>
        <taxon>Bacillati</taxon>
        <taxon>Bacillota</taxon>
        <taxon>Clostridia</taxon>
        <taxon>Eubacteriales</taxon>
        <taxon>Clostridiaceae</taxon>
        <taxon>Caloramator</taxon>
    </lineage>
</organism>
<proteinExistence type="inferred from homology"/>
<evidence type="ECO:0000256" key="8">
    <source>
        <dbReference type="ARBA" id="ARBA00023136"/>
    </source>
</evidence>
<name>A0A1H5SCZ0_9CLOT</name>
<evidence type="ECO:0000256" key="1">
    <source>
        <dbReference type="ARBA" id="ARBA00004117"/>
    </source>
</evidence>
<protein>
    <recommendedName>
        <fullName evidence="4">Flagellar motor switch protein FliG</fullName>
    </recommendedName>
</protein>
<dbReference type="NCBIfam" id="TIGR00207">
    <property type="entry name" value="fliG"/>
    <property type="match status" value="1"/>
</dbReference>
<evidence type="ECO:0000256" key="6">
    <source>
        <dbReference type="ARBA" id="ARBA00022500"/>
    </source>
</evidence>
<dbReference type="InterPro" id="IPR032779">
    <property type="entry name" value="FliG_M"/>
</dbReference>
<sequence>MIILPRDSSKLTGVQKAAILFITLGPEASAPILKRLPESEIQKITFEIANMPKIKKEIKDEVLKEFVNLNKAKDYILEGGFEYAKNLLSKALGTQKALEIIEKVSEITQQYRPFGIARKADATQLLNVIINEHPQTIALILCYLQPEKAAQILSGLPEDLQVEVAKRIATMNNTSPMFIEEVEEILEKKLSNVIRPDYQQIGGIQALVEIINHVDRGTEKSILDELDREQPELAEKIRESMFVFEDIVTLDNASIQRILREVDQKDLALALKGASEEVQNVIFSNMSKRAAQSLKEDLEFMGPVRLVDVEKAQQAIVAIIRRLDEAGEIIISRGGDNAIIL</sequence>
<dbReference type="Gene3D" id="1.10.220.30">
    <property type="match status" value="3"/>
</dbReference>
<accession>A0A1H5SCZ0</accession>
<keyword evidence="9" id="KW-0975">Bacterial flagellum</keyword>
<dbReference type="GO" id="GO:0071973">
    <property type="term" value="P:bacterial-type flagellum-dependent cell motility"/>
    <property type="evidence" value="ECO:0007669"/>
    <property type="project" value="InterPro"/>
</dbReference>
<dbReference type="InterPro" id="IPR028263">
    <property type="entry name" value="FliG_N"/>
</dbReference>
<dbReference type="Pfam" id="PF14842">
    <property type="entry name" value="FliG_N"/>
    <property type="match status" value="1"/>
</dbReference>
<comment type="subcellular location">
    <subcellularLocation>
        <location evidence="1">Bacterial flagellum basal body</location>
    </subcellularLocation>
    <subcellularLocation>
        <location evidence="2">Cell membrane</location>
        <topology evidence="2">Peripheral membrane protein</topology>
        <orientation evidence="2">Cytoplasmic side</orientation>
    </subcellularLocation>
</comment>
<evidence type="ECO:0000259" key="12">
    <source>
        <dbReference type="Pfam" id="PF14842"/>
    </source>
</evidence>
<dbReference type="GO" id="GO:0003774">
    <property type="term" value="F:cytoskeletal motor activity"/>
    <property type="evidence" value="ECO:0007669"/>
    <property type="project" value="InterPro"/>
</dbReference>
<dbReference type="Proteomes" id="UP000242850">
    <property type="component" value="Unassembled WGS sequence"/>
</dbReference>
<keyword evidence="14" id="KW-1185">Reference proteome</keyword>
<feature type="domain" description="Flagellar motor switch protein FliG N-terminal" evidence="12">
    <location>
        <begin position="10"/>
        <end position="113"/>
    </location>
</feature>
<evidence type="ECO:0000259" key="10">
    <source>
        <dbReference type="Pfam" id="PF01706"/>
    </source>
</evidence>
<reference evidence="14" key="1">
    <citation type="submission" date="2016-10" db="EMBL/GenBank/DDBJ databases">
        <authorList>
            <person name="Varghese N."/>
            <person name="Submissions S."/>
        </authorList>
    </citation>
    <scope>NUCLEOTIDE SEQUENCE [LARGE SCALE GENOMIC DNA]</scope>
    <source>
        <strain evidence="14">DSM 5463</strain>
    </source>
</reference>
<dbReference type="PIRSF" id="PIRSF003161">
    <property type="entry name" value="FliG"/>
    <property type="match status" value="1"/>
</dbReference>
<dbReference type="FunFam" id="1.10.220.30:FF:000001">
    <property type="entry name" value="Flagellar motor switch protein FliG"/>
    <property type="match status" value="1"/>
</dbReference>
<dbReference type="PANTHER" id="PTHR30534:SF0">
    <property type="entry name" value="FLAGELLAR MOTOR SWITCH PROTEIN FLIG"/>
    <property type="match status" value="1"/>
</dbReference>